<dbReference type="InterPro" id="IPR046357">
    <property type="entry name" value="PPIase_dom_sf"/>
</dbReference>
<dbReference type="Pfam" id="PF09312">
    <property type="entry name" value="SurA_N"/>
    <property type="match status" value="1"/>
</dbReference>
<dbReference type="GO" id="GO:0042277">
    <property type="term" value="F:peptide binding"/>
    <property type="evidence" value="ECO:0007669"/>
    <property type="project" value="InterPro"/>
</dbReference>
<dbReference type="Pfam" id="PF00639">
    <property type="entry name" value="Rotamase"/>
    <property type="match status" value="2"/>
</dbReference>
<dbReference type="Proteomes" id="UP000243807">
    <property type="component" value="Chromosome"/>
</dbReference>
<dbReference type="PROSITE" id="PS50198">
    <property type="entry name" value="PPIC_PPIASE_2"/>
    <property type="match status" value="2"/>
</dbReference>
<protein>
    <recommendedName>
        <fullName evidence="7">Chaperone SurA</fullName>
    </recommendedName>
    <alternativeName>
        <fullName evidence="7">Peptidyl-prolyl cis-trans isomerase SurA</fullName>
        <shortName evidence="7">PPIase SurA</shortName>
        <ecNumber evidence="7">5.2.1.8</ecNumber>
    </alternativeName>
    <alternativeName>
        <fullName evidence="7">Rotamase SurA</fullName>
    </alternativeName>
</protein>
<comment type="catalytic activity">
    <reaction evidence="7">
        <text>[protein]-peptidylproline (omega=180) = [protein]-peptidylproline (omega=0)</text>
        <dbReference type="Rhea" id="RHEA:16237"/>
        <dbReference type="Rhea" id="RHEA-COMP:10747"/>
        <dbReference type="Rhea" id="RHEA-COMP:10748"/>
        <dbReference type="ChEBI" id="CHEBI:83833"/>
        <dbReference type="ChEBI" id="CHEBI:83834"/>
        <dbReference type="EC" id="5.2.1.8"/>
    </reaction>
</comment>
<dbReference type="GO" id="GO:0030288">
    <property type="term" value="C:outer membrane-bounded periplasmic space"/>
    <property type="evidence" value="ECO:0007669"/>
    <property type="project" value="InterPro"/>
</dbReference>
<name>A0A1P8ULQ5_9GAMM</name>
<evidence type="ECO:0000256" key="3">
    <source>
        <dbReference type="ARBA" id="ARBA00022764"/>
    </source>
</evidence>
<dbReference type="SUPFAM" id="SSF109998">
    <property type="entry name" value="Triger factor/SurA peptide-binding domain-like"/>
    <property type="match status" value="1"/>
</dbReference>
<proteinExistence type="inferred from homology"/>
<dbReference type="InterPro" id="IPR050280">
    <property type="entry name" value="OMP_Chaperone_SurA"/>
</dbReference>
<sequence length="436" mass="47425">MLLAALVPAAHASGSPQAPPVLLDRIAAIVNNGVITQRQLDARTAQITAELQARGTPVPPPATLQRQVLNSMILNRIQLGIAGYNGITVSQQTLDNALNQLAQNNNLTVAQMRSRIVSEGHRWNAFTQQLRDHLIIQKLQQRTIDQSIHVTNQEVRDFLAQHAGQIDPGQQYHIAQILVPIAGAASPRDIETALNEAEKLRGELEHGANFAKLAVAHSAGQHALQGGNLGWLTADQMPTYFVRAVNVMKPGQISNPIRSPGGFHLVKLLGVRGGQKVNITQTHVRQILIKITPTTSSAQAEAKLQRLRRAIEQGASFATLAQTNSDDTASAGNGGDLGWVDPGQMSPQFQHVMDNTPVGTVSKPFRTADGWHIIEVLGRRKQDATDKAIRARARQIIFQRKQQDALDAWLRRIRSAAYVHILLDSHTATSASHTAG</sequence>
<keyword evidence="6 7" id="KW-0413">Isomerase</keyword>
<keyword evidence="2 7" id="KW-0677">Repeat</keyword>
<comment type="subcellular location">
    <subcellularLocation>
        <location evidence="7">Periplasm</location>
    </subcellularLocation>
    <text evidence="7">Is capable of associating with the outer membrane.</text>
</comment>
<dbReference type="PROSITE" id="PS01096">
    <property type="entry name" value="PPIC_PPIASE_1"/>
    <property type="match status" value="1"/>
</dbReference>
<evidence type="ECO:0000313" key="9">
    <source>
        <dbReference type="EMBL" id="APZ44733.1"/>
    </source>
</evidence>
<evidence type="ECO:0000313" key="10">
    <source>
        <dbReference type="Proteomes" id="UP000243807"/>
    </source>
</evidence>
<feature type="domain" description="PpiC" evidence="8">
    <location>
        <begin position="169"/>
        <end position="270"/>
    </location>
</feature>
<dbReference type="HAMAP" id="MF_01183">
    <property type="entry name" value="Chaperone_SurA"/>
    <property type="match status" value="1"/>
</dbReference>
<dbReference type="InterPro" id="IPR023034">
    <property type="entry name" value="PPIase_SurA"/>
</dbReference>
<dbReference type="GO" id="GO:0051082">
    <property type="term" value="F:unfolded protein binding"/>
    <property type="evidence" value="ECO:0007669"/>
    <property type="project" value="UniProtKB-UniRule"/>
</dbReference>
<keyword evidence="1 7" id="KW-0732">Signal</keyword>
<keyword evidence="3 7" id="KW-0574">Periplasm</keyword>
<dbReference type="InterPro" id="IPR015391">
    <property type="entry name" value="SurA_N"/>
</dbReference>
<evidence type="ECO:0000256" key="1">
    <source>
        <dbReference type="ARBA" id="ARBA00022729"/>
    </source>
</evidence>
<dbReference type="InterPro" id="IPR023058">
    <property type="entry name" value="PPIase_PpiC_CS"/>
</dbReference>
<gene>
    <name evidence="7" type="primary">surA</name>
    <name evidence="9" type="ORF">BW247_14320</name>
</gene>
<keyword evidence="5 7" id="KW-0143">Chaperone</keyword>
<dbReference type="InterPro" id="IPR000297">
    <property type="entry name" value="PPIase_PpiC"/>
</dbReference>
<dbReference type="Gene3D" id="3.10.50.40">
    <property type="match status" value="2"/>
</dbReference>
<keyword evidence="4 7" id="KW-0697">Rotamase</keyword>
<dbReference type="InterPro" id="IPR027304">
    <property type="entry name" value="Trigger_fact/SurA_dom_sf"/>
</dbReference>
<accession>A0A1P8ULQ5</accession>
<feature type="domain" description="PpiC" evidence="8">
    <location>
        <begin position="279"/>
        <end position="378"/>
    </location>
</feature>
<dbReference type="AlphaFoldDB" id="A0A1P8ULQ5"/>
<dbReference type="STRING" id="1765967.BW247_14320"/>
<dbReference type="EMBL" id="CP019434">
    <property type="protein sequence ID" value="APZ44733.1"/>
    <property type="molecule type" value="Genomic_DNA"/>
</dbReference>
<dbReference type="GO" id="GO:0043165">
    <property type="term" value="P:Gram-negative-bacterium-type cell outer membrane assembly"/>
    <property type="evidence" value="ECO:0007669"/>
    <property type="project" value="InterPro"/>
</dbReference>
<dbReference type="KEGG" id="afy:BW247_14320"/>
<comment type="function">
    <text evidence="7">Chaperone involved in the correct folding and assembly of outer membrane proteins. Recognizes specific patterns of aromatic residues and the orientation of their side chains, which are found more frequently in integral outer membrane proteins. May act in both early periplasmic and late outer membrane-associated steps of protein maturation.</text>
</comment>
<dbReference type="GO" id="GO:0006457">
    <property type="term" value="P:protein folding"/>
    <property type="evidence" value="ECO:0007669"/>
    <property type="project" value="UniProtKB-UniRule"/>
</dbReference>
<evidence type="ECO:0000256" key="2">
    <source>
        <dbReference type="ARBA" id="ARBA00022737"/>
    </source>
</evidence>
<evidence type="ECO:0000256" key="4">
    <source>
        <dbReference type="ARBA" id="ARBA00023110"/>
    </source>
</evidence>
<dbReference type="Gene3D" id="1.10.4030.10">
    <property type="entry name" value="Porin chaperone SurA, peptide-binding domain"/>
    <property type="match status" value="1"/>
</dbReference>
<comment type="domain">
    <text evidence="7">The PPIase activity resides only in the second parvulin domain. The N-terminal region and the C-terminal tail are necessary and sufficient for the chaperone activity of SurA. The PPIase activity is dispensable for SurA to function as a chaperone. The N-terminal region and the C-terminal tail are also required for porin recognition.</text>
</comment>
<dbReference type="GO" id="GO:0050821">
    <property type="term" value="P:protein stabilization"/>
    <property type="evidence" value="ECO:0007669"/>
    <property type="project" value="InterPro"/>
</dbReference>
<dbReference type="PANTHER" id="PTHR47637">
    <property type="entry name" value="CHAPERONE SURA"/>
    <property type="match status" value="1"/>
</dbReference>
<evidence type="ECO:0000256" key="5">
    <source>
        <dbReference type="ARBA" id="ARBA00023186"/>
    </source>
</evidence>
<dbReference type="PANTHER" id="PTHR47637:SF1">
    <property type="entry name" value="CHAPERONE SURA"/>
    <property type="match status" value="1"/>
</dbReference>
<reference evidence="9 10" key="1">
    <citation type="submission" date="2017-01" db="EMBL/GenBank/DDBJ databases">
        <title>Draft sequence of Acidihalobacter ferrooxidans strain DSM 14175 (strain V8).</title>
        <authorList>
            <person name="Khaleque H.N."/>
            <person name="Ramsay J.P."/>
            <person name="Murphy R.J.T."/>
            <person name="Kaksonen A.H."/>
            <person name="Boxall N.J."/>
            <person name="Watkin E.L.J."/>
        </authorList>
    </citation>
    <scope>NUCLEOTIDE SEQUENCE [LARGE SCALE GENOMIC DNA]</scope>
    <source>
        <strain evidence="9 10">V8</strain>
    </source>
</reference>
<dbReference type="GO" id="GO:0003755">
    <property type="term" value="F:peptidyl-prolyl cis-trans isomerase activity"/>
    <property type="evidence" value="ECO:0007669"/>
    <property type="project" value="UniProtKB-UniRule"/>
</dbReference>
<evidence type="ECO:0000259" key="8">
    <source>
        <dbReference type="PROSITE" id="PS50198"/>
    </source>
</evidence>
<organism evidence="9 10">
    <name type="scientific">Acidihalobacter ferrooxydans</name>
    <dbReference type="NCBI Taxonomy" id="1765967"/>
    <lineage>
        <taxon>Bacteria</taxon>
        <taxon>Pseudomonadati</taxon>
        <taxon>Pseudomonadota</taxon>
        <taxon>Gammaproteobacteria</taxon>
        <taxon>Chromatiales</taxon>
        <taxon>Ectothiorhodospiraceae</taxon>
        <taxon>Acidihalobacter</taxon>
    </lineage>
</organism>
<dbReference type="EC" id="5.2.1.8" evidence="7"/>
<keyword evidence="10" id="KW-1185">Reference proteome</keyword>
<evidence type="ECO:0000256" key="6">
    <source>
        <dbReference type="ARBA" id="ARBA00023235"/>
    </source>
</evidence>
<evidence type="ECO:0000256" key="7">
    <source>
        <dbReference type="HAMAP-Rule" id="MF_01183"/>
    </source>
</evidence>
<dbReference type="SUPFAM" id="SSF54534">
    <property type="entry name" value="FKBP-like"/>
    <property type="match status" value="2"/>
</dbReference>